<dbReference type="eggNOG" id="COG3881">
    <property type="taxonomic scope" value="Bacteria"/>
</dbReference>
<proteinExistence type="predicted"/>
<evidence type="ECO:0000259" key="2">
    <source>
        <dbReference type="Pfam" id="PF05239"/>
    </source>
</evidence>
<name>F3NHJ8_9ACTN</name>
<comment type="caution">
    <text evidence="3">The sequence shown here is derived from an EMBL/GenBank/DDBJ whole genome shotgun (WGS) entry which is preliminary data.</text>
</comment>
<evidence type="ECO:0000313" key="4">
    <source>
        <dbReference type="Proteomes" id="UP000003022"/>
    </source>
</evidence>
<dbReference type="InterPro" id="IPR011033">
    <property type="entry name" value="PRC_barrel-like_sf"/>
</dbReference>
<protein>
    <recommendedName>
        <fullName evidence="2">PRC-barrel domain-containing protein</fullName>
    </recommendedName>
</protein>
<sequence length="466" mass="48438">MQCEDGSDALPHRNAFRGHALGDGVHDLQPVSAHACGVPGEAAGQGLAAVVHRDGHLGVGALQFEDVRTMAVPVRVGDEFAHHQEQIADRPGVDRCAPFGAELSHKLLREGPGLGDGARLSRIVRGPSQRLDGHVEVSRYHRSVRILGHSVLSRAGPFACGPPASAGTARVLVPRDRPSSPTEIDGCVTPRDDPADGPRIPGPGRGRRTLTRPVGGAGPGLGKVRDGLVGVAGRRGRGRGGAVGTRPVAAGEPTVRDGHRGAARGRQMGCPMSALMEAARLSGRPVVTLGGDAVAQVKDTVFDGPAGRVTGFTLSGRGLLAGPLRQSLPWTAVHALGPHAVMIRGREVLAEPAAVVARKEAARGRVLGARVLTDTGAEVGVVLDVVVESGISGRVAGFLVSARDAVVPGSRRRRRKVYLPRGETLAVSGRALVIPAAATRFTADDLAEFADQVAAYRLRDEKEVLP</sequence>
<dbReference type="AlphaFoldDB" id="F3NHJ8"/>
<feature type="domain" description="PRC-barrel" evidence="2">
    <location>
        <begin position="276"/>
        <end position="345"/>
    </location>
</feature>
<dbReference type="Pfam" id="PF05239">
    <property type="entry name" value="PRC"/>
    <property type="match status" value="1"/>
</dbReference>
<keyword evidence="4" id="KW-1185">Reference proteome</keyword>
<dbReference type="Proteomes" id="UP000003022">
    <property type="component" value="Unassembled WGS sequence"/>
</dbReference>
<accession>F3NHJ8</accession>
<evidence type="ECO:0000313" key="3">
    <source>
        <dbReference type="EMBL" id="EGG46888.1"/>
    </source>
</evidence>
<evidence type="ECO:0000256" key="1">
    <source>
        <dbReference type="SAM" id="MobiDB-lite"/>
    </source>
</evidence>
<feature type="region of interest" description="Disordered" evidence="1">
    <location>
        <begin position="173"/>
        <end position="266"/>
    </location>
</feature>
<gene>
    <name evidence="3" type="ORF">SGM_2612</name>
</gene>
<dbReference type="EMBL" id="AEYX01000034">
    <property type="protein sequence ID" value="EGG46888.1"/>
    <property type="molecule type" value="Genomic_DNA"/>
</dbReference>
<reference evidence="3 4" key="1">
    <citation type="journal article" date="2011" name="J. Bacteriol.">
        <title>Draft genome sequence of the marine bacterium Streptomyces griseoaurantiacus M045, which produces novel manumycin-type antibiotics with a pABA core component.</title>
        <authorList>
            <person name="Li F."/>
            <person name="Jiang P."/>
            <person name="Zheng H."/>
            <person name="Wang S."/>
            <person name="Zhao G."/>
            <person name="Qin S."/>
            <person name="Liu Z."/>
        </authorList>
    </citation>
    <scope>NUCLEOTIDE SEQUENCE [LARGE SCALE GENOMIC DNA]</scope>
    <source>
        <strain evidence="3 4">M045</strain>
    </source>
</reference>
<dbReference type="SUPFAM" id="SSF50346">
    <property type="entry name" value="PRC-barrel domain"/>
    <property type="match status" value="1"/>
</dbReference>
<dbReference type="STRING" id="996637.SGM_2612"/>
<dbReference type="InterPro" id="IPR027275">
    <property type="entry name" value="PRC-brl_dom"/>
</dbReference>
<organism evidence="3 4">
    <name type="scientific">Streptomyces griseoaurantiacus M045</name>
    <dbReference type="NCBI Taxonomy" id="996637"/>
    <lineage>
        <taxon>Bacteria</taxon>
        <taxon>Bacillati</taxon>
        <taxon>Actinomycetota</taxon>
        <taxon>Actinomycetes</taxon>
        <taxon>Kitasatosporales</taxon>
        <taxon>Streptomycetaceae</taxon>
        <taxon>Streptomyces</taxon>
        <taxon>Streptomyces aurantiacus group</taxon>
    </lineage>
</organism>